<evidence type="ECO:0000256" key="8">
    <source>
        <dbReference type="ARBA" id="ARBA00023136"/>
    </source>
</evidence>
<dbReference type="GO" id="GO:1904294">
    <property type="term" value="P:positive regulation of ERAD pathway"/>
    <property type="evidence" value="ECO:0007669"/>
    <property type="project" value="InterPro"/>
</dbReference>
<accession>A0AAV2YK26</accession>
<evidence type="ECO:0000313" key="13">
    <source>
        <dbReference type="EMBL" id="DAZ94188.1"/>
    </source>
</evidence>
<evidence type="ECO:0000256" key="6">
    <source>
        <dbReference type="ARBA" id="ARBA00022833"/>
    </source>
</evidence>
<organism evidence="13 14">
    <name type="scientific">Lagenidium giganteum</name>
    <dbReference type="NCBI Taxonomy" id="4803"/>
    <lineage>
        <taxon>Eukaryota</taxon>
        <taxon>Sar</taxon>
        <taxon>Stramenopiles</taxon>
        <taxon>Oomycota</taxon>
        <taxon>Peronosporomycetes</taxon>
        <taxon>Pythiales</taxon>
        <taxon>Pythiaceae</taxon>
    </lineage>
</organism>
<name>A0AAV2YK26_9STRA</name>
<dbReference type="SUPFAM" id="SSF57850">
    <property type="entry name" value="RING/U-box"/>
    <property type="match status" value="1"/>
</dbReference>
<keyword evidence="6" id="KW-0862">Zinc</keyword>
<evidence type="ECO:0000256" key="10">
    <source>
        <dbReference type="SAM" id="MobiDB-lite"/>
    </source>
</evidence>
<keyword evidence="3" id="KW-0479">Metal-binding</keyword>
<feature type="compositionally biased region" description="Polar residues" evidence="10">
    <location>
        <begin position="142"/>
        <end position="154"/>
    </location>
</feature>
<dbReference type="AlphaFoldDB" id="A0AAV2YK26"/>
<keyword evidence="5" id="KW-0833">Ubl conjugation pathway</keyword>
<dbReference type="SMART" id="SM00184">
    <property type="entry name" value="RING"/>
    <property type="match status" value="1"/>
</dbReference>
<comment type="subcellular location">
    <subcellularLocation>
        <location evidence="1">Membrane</location>
        <topology evidence="1">Multi-pass membrane protein</topology>
    </subcellularLocation>
</comment>
<evidence type="ECO:0000256" key="11">
    <source>
        <dbReference type="SAM" id="Phobius"/>
    </source>
</evidence>
<evidence type="ECO:0000313" key="14">
    <source>
        <dbReference type="Proteomes" id="UP001146120"/>
    </source>
</evidence>
<keyword evidence="2 11" id="KW-0812">Transmembrane</keyword>
<dbReference type="PANTHER" id="PTHR15860:SF0">
    <property type="entry name" value="LP20373P"/>
    <property type="match status" value="1"/>
</dbReference>
<reference evidence="13" key="2">
    <citation type="journal article" date="2023" name="Microbiol Resour">
        <title>Decontamination and Annotation of the Draft Genome Sequence of the Oomycete Lagenidium giganteum ARSEF 373.</title>
        <authorList>
            <person name="Morgan W.R."/>
            <person name="Tartar A."/>
        </authorList>
    </citation>
    <scope>NUCLEOTIDE SEQUENCE</scope>
    <source>
        <strain evidence="13">ARSEF 373</strain>
    </source>
</reference>
<feature type="region of interest" description="Disordered" evidence="10">
    <location>
        <begin position="93"/>
        <end position="154"/>
    </location>
</feature>
<dbReference type="Pfam" id="PF13639">
    <property type="entry name" value="zf-RING_2"/>
    <property type="match status" value="1"/>
</dbReference>
<dbReference type="Gene3D" id="3.30.40.10">
    <property type="entry name" value="Zinc/RING finger domain, C3HC4 (zinc finger)"/>
    <property type="match status" value="1"/>
</dbReference>
<dbReference type="GO" id="GO:0061630">
    <property type="term" value="F:ubiquitin protein ligase activity"/>
    <property type="evidence" value="ECO:0007669"/>
    <property type="project" value="InterPro"/>
</dbReference>
<dbReference type="InterPro" id="IPR013083">
    <property type="entry name" value="Znf_RING/FYVE/PHD"/>
</dbReference>
<dbReference type="PROSITE" id="PS00518">
    <property type="entry name" value="ZF_RING_1"/>
    <property type="match status" value="1"/>
</dbReference>
<dbReference type="CDD" id="cd16532">
    <property type="entry name" value="RING-HC_RNFT1-like"/>
    <property type="match status" value="1"/>
</dbReference>
<keyword evidence="4 9" id="KW-0863">Zinc-finger</keyword>
<evidence type="ECO:0000256" key="3">
    <source>
        <dbReference type="ARBA" id="ARBA00022723"/>
    </source>
</evidence>
<gene>
    <name evidence="13" type="ORF">N0F65_000415</name>
</gene>
<reference evidence="13" key="1">
    <citation type="submission" date="2022-11" db="EMBL/GenBank/DDBJ databases">
        <authorList>
            <person name="Morgan W.R."/>
            <person name="Tartar A."/>
        </authorList>
    </citation>
    <scope>NUCLEOTIDE SEQUENCE</scope>
    <source>
        <strain evidence="13">ARSEF 373</strain>
    </source>
</reference>
<sequence>MGDTRNEEAENAFGEHAADVIIPLAIPSQMLDAPTRLLSFDVTSQSIDTAQEVGEDGRSDDALTAPTVHTRLLQALPHISQWLQDVNQTQQALRRQTSSSDDVVRGPGQMFGTTTAPSELSARPSRRGVAPLRSISHESDRSPQVTDNVVSGSGPMNTIHVDAAAESGVASSRLAAGGARNDDGEHRQNVDEAAGNEEQTAMEELQGIFRRCHHTLPFLALFVVYFAYQHAIGILLFVFGTIAVMGLDKRVQNQIALKENASTPHLLCAILMCCVDTFAICYLDGDASPVRHFLKQREMGERTAGVFGDVVWMILVNDFLVRLLSLMIKALVAGIKCNHCPFTTDKHAQSSLESTATSPPLDETNEQETFLARASRASLVSFYRRKRKLYAIIEMSSLFIRSVLAGIPWCAYYQLSSSKLMADVFTFAYLIIKGLTLGSQARRVYRVAQSFVTLKLDFGAYVAQEDLIEAGSPDCSICYESMQLPVKLSCSHMFCEECVTEWFDRERSCPLCRADVTTANQSEGDVSPRYLDSTTSLVPQLL</sequence>
<evidence type="ECO:0000256" key="4">
    <source>
        <dbReference type="ARBA" id="ARBA00022771"/>
    </source>
</evidence>
<evidence type="ECO:0000259" key="12">
    <source>
        <dbReference type="PROSITE" id="PS50089"/>
    </source>
</evidence>
<evidence type="ECO:0000256" key="5">
    <source>
        <dbReference type="ARBA" id="ARBA00022786"/>
    </source>
</evidence>
<dbReference type="InterPro" id="IPR001841">
    <property type="entry name" value="Znf_RING"/>
</dbReference>
<evidence type="ECO:0000256" key="9">
    <source>
        <dbReference type="PROSITE-ProRule" id="PRU00175"/>
    </source>
</evidence>
<feature type="transmembrane region" description="Helical" evidence="11">
    <location>
        <begin position="266"/>
        <end position="285"/>
    </location>
</feature>
<evidence type="ECO:0000256" key="7">
    <source>
        <dbReference type="ARBA" id="ARBA00022989"/>
    </source>
</evidence>
<proteinExistence type="predicted"/>
<keyword evidence="7 11" id="KW-1133">Transmembrane helix</keyword>
<dbReference type="InterPro" id="IPR044235">
    <property type="entry name" value="RNFT1/2"/>
</dbReference>
<comment type="caution">
    <text evidence="13">The sequence shown here is derived from an EMBL/GenBank/DDBJ whole genome shotgun (WGS) entry which is preliminary data.</text>
</comment>
<feature type="transmembrane region" description="Helical" evidence="11">
    <location>
        <begin position="218"/>
        <end position="245"/>
    </location>
</feature>
<protein>
    <recommendedName>
        <fullName evidence="12">RING-type domain-containing protein</fullName>
    </recommendedName>
</protein>
<dbReference type="InterPro" id="IPR017907">
    <property type="entry name" value="Znf_RING_CS"/>
</dbReference>
<evidence type="ECO:0000256" key="2">
    <source>
        <dbReference type="ARBA" id="ARBA00022692"/>
    </source>
</evidence>
<feature type="transmembrane region" description="Helical" evidence="11">
    <location>
        <begin position="305"/>
        <end position="324"/>
    </location>
</feature>
<dbReference type="PROSITE" id="PS50089">
    <property type="entry name" value="ZF_RING_2"/>
    <property type="match status" value="1"/>
</dbReference>
<evidence type="ECO:0000256" key="1">
    <source>
        <dbReference type="ARBA" id="ARBA00004141"/>
    </source>
</evidence>
<dbReference type="EMBL" id="DAKRPA010000263">
    <property type="protein sequence ID" value="DAZ94188.1"/>
    <property type="molecule type" value="Genomic_DNA"/>
</dbReference>
<keyword evidence="14" id="KW-1185">Reference proteome</keyword>
<dbReference type="Proteomes" id="UP001146120">
    <property type="component" value="Unassembled WGS sequence"/>
</dbReference>
<dbReference type="GO" id="GO:0016020">
    <property type="term" value="C:membrane"/>
    <property type="evidence" value="ECO:0007669"/>
    <property type="project" value="UniProtKB-SubCell"/>
</dbReference>
<dbReference type="GO" id="GO:0008270">
    <property type="term" value="F:zinc ion binding"/>
    <property type="evidence" value="ECO:0007669"/>
    <property type="project" value="UniProtKB-KW"/>
</dbReference>
<dbReference type="PANTHER" id="PTHR15860">
    <property type="entry name" value="UNCHARACTERIZED RING FINGER-CONTAINING PROTEIN"/>
    <property type="match status" value="1"/>
</dbReference>
<keyword evidence="8 11" id="KW-0472">Membrane</keyword>
<feature type="domain" description="RING-type" evidence="12">
    <location>
        <begin position="475"/>
        <end position="513"/>
    </location>
</feature>